<dbReference type="EMBL" id="JAFGIX010000025">
    <property type="protein sequence ID" value="MBN1572534.1"/>
    <property type="molecule type" value="Genomic_DNA"/>
</dbReference>
<reference evidence="1" key="1">
    <citation type="journal article" date="2021" name="Environ. Microbiol.">
        <title>Genomic characterization of three novel Desulfobacterota classes expand the metabolic and phylogenetic diversity of the phylum.</title>
        <authorList>
            <person name="Murphy C.L."/>
            <person name="Biggerstaff J."/>
            <person name="Eichhorn A."/>
            <person name="Ewing E."/>
            <person name="Shahan R."/>
            <person name="Soriano D."/>
            <person name="Stewart S."/>
            <person name="VanMol K."/>
            <person name="Walker R."/>
            <person name="Walters P."/>
            <person name="Elshahed M.S."/>
            <person name="Youssef N.H."/>
        </authorList>
    </citation>
    <scope>NUCLEOTIDE SEQUENCE</scope>
    <source>
        <strain evidence="1">Zod_Metabat.24</strain>
    </source>
</reference>
<dbReference type="AlphaFoldDB" id="A0A9D8KEF8"/>
<reference evidence="1" key="2">
    <citation type="submission" date="2021-01" db="EMBL/GenBank/DDBJ databases">
        <authorList>
            <person name="Hahn C.R."/>
            <person name="Youssef N.H."/>
            <person name="Elshahed M."/>
        </authorList>
    </citation>
    <scope>NUCLEOTIDE SEQUENCE</scope>
    <source>
        <strain evidence="1">Zod_Metabat.24</strain>
    </source>
</reference>
<accession>A0A9D8KEF8</accession>
<dbReference type="Proteomes" id="UP000809273">
    <property type="component" value="Unassembled WGS sequence"/>
</dbReference>
<proteinExistence type="predicted"/>
<sequence length="80" mass="8542">MRPLRKIITSLLTLLLLISAFFLAGSDSLPILGDVTTASAVVNQGLRIDASPDSITIKPGETAVYDIAVYFEGYTGEVKL</sequence>
<organism evidence="1 2">
    <name type="scientific">Candidatus Zymogenus saltonus</name>
    <dbReference type="NCBI Taxonomy" id="2844893"/>
    <lineage>
        <taxon>Bacteria</taxon>
        <taxon>Deltaproteobacteria</taxon>
        <taxon>Candidatus Zymogenia</taxon>
        <taxon>Candidatus Zymogeniales</taxon>
        <taxon>Candidatus Zymogenaceae</taxon>
        <taxon>Candidatus Zymogenus</taxon>
    </lineage>
</organism>
<evidence type="ECO:0000313" key="1">
    <source>
        <dbReference type="EMBL" id="MBN1572534.1"/>
    </source>
</evidence>
<evidence type="ECO:0000313" key="2">
    <source>
        <dbReference type="Proteomes" id="UP000809273"/>
    </source>
</evidence>
<gene>
    <name evidence="1" type="ORF">JW984_04975</name>
</gene>
<comment type="caution">
    <text evidence="1">The sequence shown here is derived from an EMBL/GenBank/DDBJ whole genome shotgun (WGS) entry which is preliminary data.</text>
</comment>
<name>A0A9D8KEF8_9DELT</name>
<protein>
    <submittedName>
        <fullName evidence="1">Uncharacterized protein</fullName>
    </submittedName>
</protein>